<feature type="chain" id="PRO_5047403419" evidence="2">
    <location>
        <begin position="19"/>
        <end position="251"/>
    </location>
</feature>
<dbReference type="Gene3D" id="1.25.40.10">
    <property type="entry name" value="Tetratricopeptide repeat domain"/>
    <property type="match status" value="1"/>
</dbReference>
<dbReference type="EMBL" id="JBBJCI010000039">
    <property type="protein sequence ID" value="KAK7249871.1"/>
    <property type="molecule type" value="Genomic_DNA"/>
</dbReference>
<keyword evidence="4" id="KW-1185">Reference proteome</keyword>
<evidence type="ECO:0000313" key="4">
    <source>
        <dbReference type="Proteomes" id="UP001363151"/>
    </source>
</evidence>
<protein>
    <submittedName>
        <fullName evidence="3">Uncharacterized protein</fullName>
    </submittedName>
</protein>
<name>A0ABR1G9Q3_AURAN</name>
<evidence type="ECO:0000313" key="3">
    <source>
        <dbReference type="EMBL" id="KAK7249871.1"/>
    </source>
</evidence>
<feature type="region of interest" description="Disordered" evidence="1">
    <location>
        <begin position="66"/>
        <end position="87"/>
    </location>
</feature>
<dbReference type="InterPro" id="IPR011990">
    <property type="entry name" value="TPR-like_helical_dom_sf"/>
</dbReference>
<dbReference type="SUPFAM" id="SSF48452">
    <property type="entry name" value="TPR-like"/>
    <property type="match status" value="1"/>
</dbReference>
<feature type="signal peptide" evidence="2">
    <location>
        <begin position="1"/>
        <end position="18"/>
    </location>
</feature>
<feature type="compositionally biased region" description="Basic and acidic residues" evidence="1">
    <location>
        <begin position="68"/>
        <end position="77"/>
    </location>
</feature>
<comment type="caution">
    <text evidence="3">The sequence shown here is derived from an EMBL/GenBank/DDBJ whole genome shotgun (WGS) entry which is preliminary data.</text>
</comment>
<proteinExistence type="predicted"/>
<organism evidence="3 4">
    <name type="scientific">Aureococcus anophagefferens</name>
    <name type="common">Harmful bloom alga</name>
    <dbReference type="NCBI Taxonomy" id="44056"/>
    <lineage>
        <taxon>Eukaryota</taxon>
        <taxon>Sar</taxon>
        <taxon>Stramenopiles</taxon>
        <taxon>Ochrophyta</taxon>
        <taxon>Pelagophyceae</taxon>
        <taxon>Pelagomonadales</taxon>
        <taxon>Pelagomonadaceae</taxon>
        <taxon>Aureococcus</taxon>
    </lineage>
</organism>
<gene>
    <name evidence="3" type="ORF">SO694_00005220</name>
</gene>
<accession>A0ABR1G9Q3</accession>
<reference evidence="3 4" key="1">
    <citation type="submission" date="2024-03" db="EMBL/GenBank/DDBJ databases">
        <title>Aureococcus anophagefferens CCMP1851 and Kratosvirus quantuckense: Draft genome of a second virus-susceptible host strain in the model system.</title>
        <authorList>
            <person name="Chase E."/>
            <person name="Truchon A.R."/>
            <person name="Schepens W."/>
            <person name="Wilhelm S.W."/>
        </authorList>
    </citation>
    <scope>NUCLEOTIDE SEQUENCE [LARGE SCALE GENOMIC DNA]</scope>
    <source>
        <strain evidence="3 4">CCMP1851</strain>
    </source>
</reference>
<dbReference type="SMART" id="SM00028">
    <property type="entry name" value="TPR"/>
    <property type="match status" value="1"/>
</dbReference>
<dbReference type="Proteomes" id="UP001363151">
    <property type="component" value="Unassembled WGS sequence"/>
</dbReference>
<evidence type="ECO:0000256" key="1">
    <source>
        <dbReference type="SAM" id="MobiDB-lite"/>
    </source>
</evidence>
<dbReference type="InterPro" id="IPR019734">
    <property type="entry name" value="TPR_rpt"/>
</dbReference>
<sequence length="251" mass="27043">MALRRLLTLVALGGSASGFLVAPARPRARPLRAAEADNDDAAAPLSDDDAAAARASLERLMLAGAADGAERPVERSEPVAMSGTAKRRRAEERAHIEALGRARDPEAFGAAVTSLWSLWFSERGAKNKEALEEIDLMIGSGEACWEDASQAAAELVEVHPDWPEPLNRLATLKYLTGDFAESVELCERVLALKPHHFGALSGICMCHAKLGDDAAVAYWRARALPTDDDERARWAARALKAFDRQASNYGA</sequence>
<keyword evidence="2" id="KW-0732">Signal</keyword>
<evidence type="ECO:0000256" key="2">
    <source>
        <dbReference type="SAM" id="SignalP"/>
    </source>
</evidence>